<evidence type="ECO:0000313" key="4">
    <source>
        <dbReference type="EMBL" id="KAL3835490.1"/>
    </source>
</evidence>
<keyword evidence="3" id="KW-0812">Transmembrane</keyword>
<feature type="coiled-coil region" evidence="1">
    <location>
        <begin position="116"/>
        <end position="168"/>
    </location>
</feature>
<dbReference type="PANTHER" id="PTHR36339">
    <property type="entry name" value="F23A5.5"/>
    <property type="match status" value="1"/>
</dbReference>
<evidence type="ECO:0000313" key="5">
    <source>
        <dbReference type="Proteomes" id="UP001634393"/>
    </source>
</evidence>
<dbReference type="Pfam" id="PF02330">
    <property type="entry name" value="MAM33"/>
    <property type="match status" value="1"/>
</dbReference>
<dbReference type="SUPFAM" id="SSF54529">
    <property type="entry name" value="Mitochondrial glycoprotein MAM33-like"/>
    <property type="match status" value="1"/>
</dbReference>
<reference evidence="4 5" key="1">
    <citation type="submission" date="2024-12" db="EMBL/GenBank/DDBJ databases">
        <title>The unique morphological basis and parallel evolutionary history of personate flowers in Penstemon.</title>
        <authorList>
            <person name="Depatie T.H."/>
            <person name="Wessinger C.A."/>
        </authorList>
    </citation>
    <scope>NUCLEOTIDE SEQUENCE [LARGE SCALE GENOMIC DNA]</scope>
    <source>
        <strain evidence="4">WTNN_2</strain>
        <tissue evidence="4">Leaf</tissue>
    </source>
</reference>
<accession>A0ABD3TER3</accession>
<dbReference type="EMBL" id="JBJXBP010000004">
    <property type="protein sequence ID" value="KAL3835490.1"/>
    <property type="molecule type" value="Genomic_DNA"/>
</dbReference>
<keyword evidence="1" id="KW-0175">Coiled coil</keyword>
<keyword evidence="5" id="KW-1185">Reference proteome</keyword>
<protein>
    <submittedName>
        <fullName evidence="4">Uncharacterized protein</fullName>
    </submittedName>
</protein>
<proteinExistence type="predicted"/>
<feature type="transmembrane region" description="Helical" evidence="3">
    <location>
        <begin position="80"/>
        <end position="99"/>
    </location>
</feature>
<dbReference type="InterPro" id="IPR003428">
    <property type="entry name" value="MAM33"/>
</dbReference>
<dbReference type="Proteomes" id="UP001634393">
    <property type="component" value="Unassembled WGS sequence"/>
</dbReference>
<feature type="compositionally biased region" description="Basic and acidic residues" evidence="2">
    <location>
        <begin position="184"/>
        <end position="204"/>
    </location>
</feature>
<comment type="caution">
    <text evidence="4">The sequence shown here is derived from an EMBL/GenBank/DDBJ whole genome shotgun (WGS) entry which is preliminary data.</text>
</comment>
<feature type="region of interest" description="Disordered" evidence="2">
    <location>
        <begin position="182"/>
        <end position="208"/>
    </location>
</feature>
<dbReference type="PANTHER" id="PTHR36339:SF2">
    <property type="entry name" value="F23A5.5"/>
    <property type="match status" value="1"/>
</dbReference>
<name>A0ABD3TER3_9LAMI</name>
<gene>
    <name evidence="4" type="ORF">ACJIZ3_010226</name>
</gene>
<dbReference type="AlphaFoldDB" id="A0ABD3TER3"/>
<dbReference type="InterPro" id="IPR036561">
    <property type="entry name" value="MAM33_sf"/>
</dbReference>
<dbReference type="FunFam" id="3.10.280.10:FF:000003">
    <property type="entry name" value="Mitochondrial glycoprotein"/>
    <property type="match status" value="1"/>
</dbReference>
<dbReference type="Gene3D" id="3.10.280.10">
    <property type="entry name" value="Mitochondrial glycoprotein"/>
    <property type="match status" value="1"/>
</dbReference>
<keyword evidence="3" id="KW-0472">Membrane</keyword>
<evidence type="ECO:0000256" key="2">
    <source>
        <dbReference type="SAM" id="MobiDB-lite"/>
    </source>
</evidence>
<evidence type="ECO:0000256" key="3">
    <source>
        <dbReference type="SAM" id="Phobius"/>
    </source>
</evidence>
<organism evidence="4 5">
    <name type="scientific">Penstemon smallii</name>
    <dbReference type="NCBI Taxonomy" id="265156"/>
    <lineage>
        <taxon>Eukaryota</taxon>
        <taxon>Viridiplantae</taxon>
        <taxon>Streptophyta</taxon>
        <taxon>Embryophyta</taxon>
        <taxon>Tracheophyta</taxon>
        <taxon>Spermatophyta</taxon>
        <taxon>Magnoliopsida</taxon>
        <taxon>eudicotyledons</taxon>
        <taxon>Gunneridae</taxon>
        <taxon>Pentapetalae</taxon>
        <taxon>asterids</taxon>
        <taxon>lamiids</taxon>
        <taxon>Lamiales</taxon>
        <taxon>Plantaginaceae</taxon>
        <taxon>Cheloneae</taxon>
        <taxon>Penstemon</taxon>
    </lineage>
</organism>
<sequence length="441" mass="51076">MRRILGGKGIFPYRLTFYRIRTFCSDKPTIKNNSSSENGGSSSLSKYDEQYKALSNLDFMSAARILFSDPPKKKKFGLDFHVVQFFIACLPSLAVYLVAQYARSEMRKMDAELELKKQAEFEAQAKEMELKAAKEKAEAAANPEFLEVKERLNKLEETVKQIAEVTNKKSGDINELIQATQAAEPDKIEHRSEVDKTSKDRTNENKSGTAATMAHRLVRGLRGVAKSLLLEQQYKPLNFIFRNASRNYVSEMRKSAFEGNILRLIRNEIQYELDRSPPSELIPAFNAFKVDERRGEQWIRLSRKFGENEEIKVEVTMFDGSLPVKEDDETSEDMRLHITLIIDIFKGEDNEIVEFVCSAWPDSIEIQKVFTRGHDRKKGQPYMGPPFKELDDELQNSLYDFLEERGIDDELAEFLHRCMKNKDKTEYLYWMENLKSFIQTK</sequence>
<keyword evidence="3" id="KW-1133">Transmembrane helix</keyword>
<evidence type="ECO:0000256" key="1">
    <source>
        <dbReference type="SAM" id="Coils"/>
    </source>
</evidence>